<keyword evidence="2" id="KW-0949">S-adenosyl-L-methionine</keyword>
<dbReference type="KEGG" id="mend:L6E24_09860"/>
<dbReference type="InterPro" id="IPR051198">
    <property type="entry name" value="BchE-like"/>
</dbReference>
<evidence type="ECO:0000256" key="1">
    <source>
        <dbReference type="ARBA" id="ARBA00001966"/>
    </source>
</evidence>
<dbReference type="Pfam" id="PF04055">
    <property type="entry name" value="Radical_SAM"/>
    <property type="match status" value="1"/>
</dbReference>
<dbReference type="EMBL" id="CP096115">
    <property type="protein sequence ID" value="UUX91674.1"/>
    <property type="molecule type" value="Genomic_DNA"/>
</dbReference>
<dbReference type="GO" id="GO:0005829">
    <property type="term" value="C:cytosol"/>
    <property type="evidence" value="ECO:0007669"/>
    <property type="project" value="TreeGrafter"/>
</dbReference>
<proteinExistence type="predicted"/>
<evidence type="ECO:0000313" key="8">
    <source>
        <dbReference type="Proteomes" id="UP001060368"/>
    </source>
</evidence>
<dbReference type="SUPFAM" id="SSF102114">
    <property type="entry name" value="Radical SAM enzymes"/>
    <property type="match status" value="1"/>
</dbReference>
<gene>
    <name evidence="7" type="ORF">L6E24_09860</name>
</gene>
<dbReference type="InterPro" id="IPR058240">
    <property type="entry name" value="rSAM_sf"/>
</dbReference>
<dbReference type="SUPFAM" id="SSF140919">
    <property type="entry name" value="DNA terminal protein"/>
    <property type="match status" value="1"/>
</dbReference>
<dbReference type="RefSeq" id="WP_257741828.1">
    <property type="nucleotide sequence ID" value="NZ_CP096115.1"/>
</dbReference>
<dbReference type="Proteomes" id="UP001060368">
    <property type="component" value="Chromosome"/>
</dbReference>
<dbReference type="PANTHER" id="PTHR43409">
    <property type="entry name" value="ANAEROBIC MAGNESIUM-PROTOPORPHYRIN IX MONOMETHYL ESTER CYCLASE-RELATED"/>
    <property type="match status" value="1"/>
</dbReference>
<keyword evidence="8" id="KW-1185">Reference proteome</keyword>
<accession>A0A9E7PMH6</accession>
<name>A0A9E7PMH6_9EURY</name>
<sequence>MNEKYGVSFFAMNDELFLSSKKRLFEFKESLEQNDLSIKYECQARVDIFDDEIAQCLKDSGCTFVNFGMESADQNVLDLMNKRTTVKQNTDAAKIARKHNIAYGLNILWGNLGDTEKSLKEDLQLIKDYNVYSQLRTIKPPTPYPGCDLYYEAINRNLLKGPDDFFNKFKNIDLMLVNFTDIPEEKFYSLLFEANKELIYDHFEKTEGDKKEAEEMIQTYHDLYFKGDVSFRGARHYDKITY</sequence>
<dbReference type="InterPro" id="IPR037216">
    <property type="entry name" value="DNA_terminal_Gp3_sf"/>
</dbReference>
<dbReference type="AlphaFoldDB" id="A0A9E7PMH6"/>
<protein>
    <submittedName>
        <fullName evidence="7">Radical SAM protein</fullName>
    </submittedName>
</protein>
<dbReference type="GO" id="GO:0051536">
    <property type="term" value="F:iron-sulfur cluster binding"/>
    <property type="evidence" value="ECO:0007669"/>
    <property type="project" value="UniProtKB-KW"/>
</dbReference>
<dbReference type="PANTHER" id="PTHR43409:SF7">
    <property type="entry name" value="BLL1977 PROTEIN"/>
    <property type="match status" value="1"/>
</dbReference>
<dbReference type="GO" id="GO:0046872">
    <property type="term" value="F:metal ion binding"/>
    <property type="evidence" value="ECO:0007669"/>
    <property type="project" value="UniProtKB-KW"/>
</dbReference>
<evidence type="ECO:0000313" key="7">
    <source>
        <dbReference type="EMBL" id="UUX91674.1"/>
    </source>
</evidence>
<evidence type="ECO:0000256" key="2">
    <source>
        <dbReference type="ARBA" id="ARBA00022691"/>
    </source>
</evidence>
<organism evidence="7 8">
    <name type="scientific">Methanoplanus endosymbiosus</name>
    <dbReference type="NCBI Taxonomy" id="33865"/>
    <lineage>
        <taxon>Archaea</taxon>
        <taxon>Methanobacteriati</taxon>
        <taxon>Methanobacteriota</taxon>
        <taxon>Stenosarchaea group</taxon>
        <taxon>Methanomicrobia</taxon>
        <taxon>Methanomicrobiales</taxon>
        <taxon>Methanomicrobiaceae</taxon>
        <taxon>Methanoplanus</taxon>
    </lineage>
</organism>
<comment type="cofactor">
    <cofactor evidence="1">
        <name>[4Fe-4S] cluster</name>
        <dbReference type="ChEBI" id="CHEBI:49883"/>
    </cofactor>
</comment>
<keyword evidence="3" id="KW-0479">Metal-binding</keyword>
<keyword evidence="5" id="KW-0411">Iron-sulfur</keyword>
<reference evidence="7" key="1">
    <citation type="submission" date="2022-04" db="EMBL/GenBank/DDBJ databases">
        <title>Complete genome of Methanoplanus endosymbiosus DSM 3599.</title>
        <authorList>
            <person name="Chen S.-C."/>
            <person name="You Y.-T."/>
            <person name="Zhou Y.-Z."/>
            <person name="Lai M.-C."/>
        </authorList>
    </citation>
    <scope>NUCLEOTIDE SEQUENCE</scope>
    <source>
        <strain evidence="7">DSM 3599</strain>
    </source>
</reference>
<evidence type="ECO:0000256" key="4">
    <source>
        <dbReference type="ARBA" id="ARBA00023004"/>
    </source>
</evidence>
<evidence type="ECO:0000259" key="6">
    <source>
        <dbReference type="Pfam" id="PF04055"/>
    </source>
</evidence>
<feature type="domain" description="Radical SAM core" evidence="6">
    <location>
        <begin position="25"/>
        <end position="126"/>
    </location>
</feature>
<dbReference type="InterPro" id="IPR007197">
    <property type="entry name" value="rSAM"/>
</dbReference>
<dbReference type="GO" id="GO:0003824">
    <property type="term" value="F:catalytic activity"/>
    <property type="evidence" value="ECO:0007669"/>
    <property type="project" value="InterPro"/>
</dbReference>
<keyword evidence="4" id="KW-0408">Iron</keyword>
<dbReference type="Gene3D" id="3.30.750.200">
    <property type="match status" value="1"/>
</dbReference>
<dbReference type="GeneID" id="74308008"/>
<evidence type="ECO:0000256" key="3">
    <source>
        <dbReference type="ARBA" id="ARBA00022723"/>
    </source>
</evidence>
<evidence type="ECO:0000256" key="5">
    <source>
        <dbReference type="ARBA" id="ARBA00023014"/>
    </source>
</evidence>